<dbReference type="Proteomes" id="UP001497744">
    <property type="component" value="Unassembled WGS sequence"/>
</dbReference>
<sequence>MRRAVRPGAPSQRLSSSRHPRFLLQGSQVLASLAELALLHALAHVPVHERALRVHQVELVVHATKDLRNGGGVGNHAHGAHDLRQVAAGNHSGRLVVDADLEASGTPVDELDGALGFDRSHGRVDVLGNDVAAVENARGHVLAVARVALGHHVGRLEGGVGDLGHGQLLVVGLLRADDGRVRGKHEVYAGVGHEVGLELGDVHVQRAVEAQGGGERRNDLGDQTVQVGVGGPSDVEVALANVVDGLVVEHHGHVGVLEQRVRRQHGVVGLHHRRGHARRGPAAEVELALLAVVDREALKHQTAEARARAAAHRVEHEESLEPRAVVSQLADAVQAGVHDVLSHRVVPACEVVGGVLLARDELLGVEEVAVGTGPDLVDHGRLQVDEHAPGHVLPGSGLTEERRERIVALDLLVGGHVPIRLDAVLQAKKFPAQ</sequence>
<dbReference type="AlphaFoldDB" id="A0AAV4LQ61"/>
<gene>
    <name evidence="1" type="ORF">BcabD6B2_12680</name>
</gene>
<name>A0AAV4LQ61_BABCB</name>
<keyword evidence="2" id="KW-1185">Reference proteome</keyword>
<proteinExistence type="predicted"/>
<protein>
    <submittedName>
        <fullName evidence="1">Uncharacterized protein</fullName>
    </submittedName>
</protein>
<accession>A0AAV4LQ61</accession>
<evidence type="ECO:0000313" key="2">
    <source>
        <dbReference type="Proteomes" id="UP001497744"/>
    </source>
</evidence>
<dbReference type="RefSeq" id="XP_067713904.1">
    <property type="nucleotide sequence ID" value="XM_067857803.1"/>
</dbReference>
<dbReference type="GeneID" id="94193316"/>
<reference evidence="1 2" key="1">
    <citation type="submission" date="2021-06" db="EMBL/GenBank/DDBJ databases">
        <title>Genome sequence of Babesia caballi.</title>
        <authorList>
            <person name="Yamagishi J."/>
            <person name="Kidaka T."/>
            <person name="Ochi A."/>
        </authorList>
    </citation>
    <scope>NUCLEOTIDE SEQUENCE [LARGE SCALE GENOMIC DNA]</scope>
    <source>
        <strain evidence="1">USDA-D6B2</strain>
    </source>
</reference>
<evidence type="ECO:0000313" key="1">
    <source>
        <dbReference type="EMBL" id="GIX61833.1"/>
    </source>
</evidence>
<comment type="caution">
    <text evidence="1">The sequence shown here is derived from an EMBL/GenBank/DDBJ whole genome shotgun (WGS) entry which is preliminary data.</text>
</comment>
<organism evidence="1 2">
    <name type="scientific">Babesia caballi</name>
    <dbReference type="NCBI Taxonomy" id="5871"/>
    <lineage>
        <taxon>Eukaryota</taxon>
        <taxon>Sar</taxon>
        <taxon>Alveolata</taxon>
        <taxon>Apicomplexa</taxon>
        <taxon>Aconoidasida</taxon>
        <taxon>Piroplasmida</taxon>
        <taxon>Babesiidae</taxon>
        <taxon>Babesia</taxon>
    </lineage>
</organism>
<dbReference type="EMBL" id="BPLF01000001">
    <property type="protein sequence ID" value="GIX61833.1"/>
    <property type="molecule type" value="Genomic_DNA"/>
</dbReference>